<accession>V6TBU3</accession>
<reference evidence="2 3" key="2">
    <citation type="journal article" date="2013" name="Genome Biol. Evol.">
        <title>Genome sequencing of Giardia lamblia genotypes A2 and B isolates (DH and GS) and comparative analysis with the genomes of genotypes A1 and E (WB and Pig).</title>
        <authorList>
            <person name="Adam R.D."/>
            <person name="Dahlstrom E.W."/>
            <person name="Martens C.A."/>
            <person name="Bruno D.P."/>
            <person name="Barbian K.D."/>
            <person name="Ricklefs S.M."/>
            <person name="Hernandez M.M."/>
            <person name="Narla N.P."/>
            <person name="Patel R.B."/>
            <person name="Porcella S.F."/>
            <person name="Nash T.E."/>
        </authorList>
    </citation>
    <scope>NUCLEOTIDE SEQUENCE [LARGE SCALE GENOMIC DNA]</scope>
    <source>
        <strain evidence="2 3">DH</strain>
    </source>
</reference>
<dbReference type="VEuPathDB" id="GiardiaDB:DHA2_152188"/>
<evidence type="ECO:0000256" key="1">
    <source>
        <dbReference type="SAM" id="MobiDB-lite"/>
    </source>
</evidence>
<dbReference type="VEuPathDB" id="GiardiaDB:QR46_4689"/>
<proteinExistence type="predicted"/>
<reference evidence="3" key="1">
    <citation type="submission" date="2012-02" db="EMBL/GenBank/DDBJ databases">
        <title>Genome sequencing of Giardia lamblia Genotypes A2 and B isolates (DH and GS) and comparative analysis with the genomes of Genotypes A1 and E (WB and Pig).</title>
        <authorList>
            <person name="Adam R."/>
            <person name="Dahlstrom E."/>
            <person name="Martens C."/>
            <person name="Bruno D."/>
            <person name="Barbian K."/>
            <person name="Porcella S.F."/>
            <person name="Nash T."/>
        </authorList>
    </citation>
    <scope>NUCLEOTIDE SEQUENCE</scope>
    <source>
        <strain evidence="3">DH</strain>
    </source>
</reference>
<comment type="caution">
    <text evidence="2">The sequence shown here is derived from an EMBL/GenBank/DDBJ whole genome shotgun (WGS) entry which is preliminary data.</text>
</comment>
<dbReference type="Proteomes" id="UP000018320">
    <property type="component" value="Unassembled WGS sequence"/>
</dbReference>
<feature type="region of interest" description="Disordered" evidence="1">
    <location>
        <begin position="266"/>
        <end position="329"/>
    </location>
</feature>
<organism evidence="2 3">
    <name type="scientific">Giardia intestinalis</name>
    <name type="common">Giardia lamblia</name>
    <dbReference type="NCBI Taxonomy" id="5741"/>
    <lineage>
        <taxon>Eukaryota</taxon>
        <taxon>Metamonada</taxon>
        <taxon>Diplomonadida</taxon>
        <taxon>Hexamitidae</taxon>
        <taxon>Giardiinae</taxon>
        <taxon>Giardia</taxon>
    </lineage>
</organism>
<evidence type="ECO:0000313" key="3">
    <source>
        <dbReference type="Proteomes" id="UP000018320"/>
    </source>
</evidence>
<evidence type="ECO:0008006" key="4">
    <source>
        <dbReference type="Google" id="ProtNLM"/>
    </source>
</evidence>
<gene>
    <name evidence="2" type="ORF">DHA2_152188</name>
</gene>
<dbReference type="VEuPathDB" id="GiardiaDB:GL50803_0014045"/>
<name>V6TBU3_GIAIN</name>
<protein>
    <recommendedName>
        <fullName evidence="4">BAR domain-containing protein</fullName>
    </recommendedName>
</protein>
<dbReference type="EMBL" id="AHGT01000048">
    <property type="protein sequence ID" value="ESU36378.1"/>
    <property type="molecule type" value="Genomic_DNA"/>
</dbReference>
<dbReference type="AlphaFoldDB" id="V6TBU3"/>
<sequence length="329" mass="36900">MCLKVLLKMDVVKPDFDFSNKVRLYERAEMIRIDELIDNFEWIQKLSVQLRVIGQGFAKNLQKALLKSRNPPSPDLLPFECAPYVKSLEDFISAVNTLNTGLVSTVTNLAQSFQERVFKPFRTVRGCMTKLDKERQGILLKKRQYDDLDFDILNMKLGSSGNKMVKAISQTTAKMQKLKRSWEVDETAYKEHMANQHASLEKIDWTTMSFIAELTSCVGDYFIKLNAEVSSLSAALDQRAKSDKSVSIMEAFAAYVASLPDPLMQAEGGLESPRSPENSCLVTTSHPPQVDADKPQIPREQLEDVSNQSQIESANEQPADSALPVGQEA</sequence>
<evidence type="ECO:0000313" key="2">
    <source>
        <dbReference type="EMBL" id="ESU36378.1"/>
    </source>
</evidence>
<dbReference type="VEuPathDB" id="GiardiaDB:GL50581_3528"/>
<feature type="compositionally biased region" description="Basic and acidic residues" evidence="1">
    <location>
        <begin position="291"/>
        <end position="302"/>
    </location>
</feature>
<feature type="compositionally biased region" description="Polar residues" evidence="1">
    <location>
        <begin position="275"/>
        <end position="287"/>
    </location>
</feature>
<feature type="compositionally biased region" description="Polar residues" evidence="1">
    <location>
        <begin position="304"/>
        <end position="318"/>
    </location>
</feature>